<evidence type="ECO:0000313" key="3">
    <source>
        <dbReference type="RefSeq" id="XP_017032592.1"/>
    </source>
</evidence>
<dbReference type="Gene3D" id="1.10.1450.10">
    <property type="entry name" value="Tetraspanin"/>
    <property type="match status" value="1"/>
</dbReference>
<dbReference type="AlphaFoldDB" id="A0A6P4IUB3"/>
<feature type="transmembrane region" description="Helical" evidence="1">
    <location>
        <begin position="75"/>
        <end position="95"/>
    </location>
</feature>
<gene>
    <name evidence="3" type="primary">LOC108081863</name>
</gene>
<keyword evidence="2" id="KW-1185">Reference proteome</keyword>
<proteinExistence type="predicted"/>
<dbReference type="GeneID" id="108081863"/>
<name>A0A6P4IUB3_DROKI</name>
<feature type="transmembrane region" description="Helical" evidence="1">
    <location>
        <begin position="42"/>
        <end position="69"/>
    </location>
</feature>
<evidence type="ECO:0000313" key="2">
    <source>
        <dbReference type="Proteomes" id="UP001652661"/>
    </source>
</evidence>
<dbReference type="RefSeq" id="XP_017032592.1">
    <property type="nucleotide sequence ID" value="XM_017177103.3"/>
</dbReference>
<reference evidence="2" key="1">
    <citation type="submission" date="2025-05" db="UniProtKB">
        <authorList>
            <consortium name="RefSeq"/>
        </authorList>
    </citation>
    <scope>NUCLEOTIDE SEQUENCE [LARGE SCALE GENOMIC DNA]</scope>
    <source>
        <strain evidence="2">14028-0561.14</strain>
    </source>
</reference>
<dbReference type="GO" id="GO:0016020">
    <property type="term" value="C:membrane"/>
    <property type="evidence" value="ECO:0007669"/>
    <property type="project" value="InterPro"/>
</dbReference>
<dbReference type="Proteomes" id="UP001652661">
    <property type="component" value="Chromosome 2R"/>
</dbReference>
<keyword evidence="1" id="KW-1133">Transmembrane helix</keyword>
<feature type="transmembrane region" description="Helical" evidence="1">
    <location>
        <begin position="12"/>
        <end position="30"/>
    </location>
</feature>
<sequence>MGASVVKKASVVYGLVLATVLRIIIPFRVGSNALNECTNCTAAVVTYFSAASRVLFILTTLFLLSISLADLTADWISVAYIPLLIYMMSWTYYSLFEQMKNVEESYEGFMNELAHYWWSNDTYWFNLEKKLQCCGLGGPRTYMEYLRKVPGHCYNPQLITLGCGQMVHDLLDPMLRIGRLMRIITLAIELYLLYFYGVIVCKKLASLIAERHPNKNVSKPLLNKSR</sequence>
<protein>
    <submittedName>
        <fullName evidence="3">Uncharacterized protein</fullName>
    </submittedName>
</protein>
<organism evidence="2 3">
    <name type="scientific">Drosophila kikkawai</name>
    <name type="common">Fruit fly</name>
    <dbReference type="NCBI Taxonomy" id="30033"/>
    <lineage>
        <taxon>Eukaryota</taxon>
        <taxon>Metazoa</taxon>
        <taxon>Ecdysozoa</taxon>
        <taxon>Arthropoda</taxon>
        <taxon>Hexapoda</taxon>
        <taxon>Insecta</taxon>
        <taxon>Pterygota</taxon>
        <taxon>Neoptera</taxon>
        <taxon>Endopterygota</taxon>
        <taxon>Diptera</taxon>
        <taxon>Brachycera</taxon>
        <taxon>Muscomorpha</taxon>
        <taxon>Ephydroidea</taxon>
        <taxon>Drosophilidae</taxon>
        <taxon>Drosophila</taxon>
        <taxon>Sophophora</taxon>
    </lineage>
</organism>
<evidence type="ECO:0000256" key="1">
    <source>
        <dbReference type="SAM" id="Phobius"/>
    </source>
</evidence>
<keyword evidence="1" id="KW-0812">Transmembrane</keyword>
<keyword evidence="1" id="KW-0472">Membrane</keyword>
<feature type="transmembrane region" description="Helical" evidence="1">
    <location>
        <begin position="180"/>
        <end position="199"/>
    </location>
</feature>
<dbReference type="SUPFAM" id="SSF48652">
    <property type="entry name" value="Tetraspanin"/>
    <property type="match status" value="1"/>
</dbReference>
<accession>A0A6P4IUB3</accession>
<dbReference type="InterPro" id="IPR008952">
    <property type="entry name" value="Tetraspanin_EC2_sf"/>
</dbReference>
<dbReference type="OrthoDB" id="10033535at2759"/>
<reference evidence="3" key="2">
    <citation type="submission" date="2025-08" db="UniProtKB">
        <authorList>
            <consortium name="RefSeq"/>
        </authorList>
    </citation>
    <scope>IDENTIFICATION</scope>
    <source>
        <strain evidence="3">14028-0561.14</strain>
        <tissue evidence="3">Whole fly</tissue>
    </source>
</reference>